<organism evidence="1 2">
    <name type="scientific">Pseudanabaena frigida</name>
    <dbReference type="NCBI Taxonomy" id="945775"/>
    <lineage>
        <taxon>Bacteria</taxon>
        <taxon>Bacillati</taxon>
        <taxon>Cyanobacteriota</taxon>
        <taxon>Cyanophyceae</taxon>
        <taxon>Pseudanabaenales</taxon>
        <taxon>Pseudanabaenaceae</taxon>
        <taxon>Pseudanabaena</taxon>
    </lineage>
</organism>
<gene>
    <name evidence="1" type="ORF">DCF19_10485</name>
</gene>
<evidence type="ECO:0000313" key="2">
    <source>
        <dbReference type="Proteomes" id="UP000249467"/>
    </source>
</evidence>
<comment type="caution">
    <text evidence="1">The sequence shown here is derived from an EMBL/GenBank/DDBJ whole genome shotgun (WGS) entry which is preliminary data.</text>
</comment>
<protein>
    <submittedName>
        <fullName evidence="1">Uncharacterized protein</fullName>
    </submittedName>
</protein>
<sequence>MSIAYLRNRAKELRHTHSEAEYEELLEKIAHYLNIIQDGQRFTVIHKQKVLNTLRQLGIKTHRITQQ</sequence>
<reference evidence="1 2" key="2">
    <citation type="submission" date="2018-06" db="EMBL/GenBank/DDBJ databases">
        <title>Metagenomic assembly of (sub)arctic Cyanobacteria and their associated microbiome from non-axenic cultures.</title>
        <authorList>
            <person name="Baurain D."/>
        </authorList>
    </citation>
    <scope>NUCLEOTIDE SEQUENCE [LARGE SCALE GENOMIC DNA]</scope>
    <source>
        <strain evidence="1">ULC066bin1</strain>
    </source>
</reference>
<name>A0A2W4W7Q2_9CYAN</name>
<proteinExistence type="predicted"/>
<dbReference type="AlphaFoldDB" id="A0A2W4W7Q2"/>
<evidence type="ECO:0000313" key="1">
    <source>
        <dbReference type="EMBL" id="PZO41154.1"/>
    </source>
</evidence>
<accession>A0A2W4W7Q2</accession>
<dbReference type="EMBL" id="QBML01000012">
    <property type="protein sequence ID" value="PZO41154.1"/>
    <property type="molecule type" value="Genomic_DNA"/>
</dbReference>
<reference evidence="1 2" key="1">
    <citation type="submission" date="2018-04" db="EMBL/GenBank/DDBJ databases">
        <authorList>
            <person name="Go L.Y."/>
            <person name="Mitchell J.A."/>
        </authorList>
    </citation>
    <scope>NUCLEOTIDE SEQUENCE [LARGE SCALE GENOMIC DNA]</scope>
    <source>
        <strain evidence="1">ULC066bin1</strain>
    </source>
</reference>
<dbReference type="Proteomes" id="UP000249467">
    <property type="component" value="Unassembled WGS sequence"/>
</dbReference>